<accession>A0A9X2E738</accession>
<comment type="caution">
    <text evidence="3">The sequence shown here is derived from an EMBL/GenBank/DDBJ whole genome shotgun (WGS) entry which is preliminary data.</text>
</comment>
<reference evidence="3" key="1">
    <citation type="submission" date="2022-06" db="EMBL/GenBank/DDBJ databases">
        <title>Novel species in genus nocardia.</title>
        <authorList>
            <person name="Li F."/>
        </authorList>
    </citation>
    <scope>NUCLEOTIDE SEQUENCE</scope>
    <source>
        <strain evidence="3">CDC141</strain>
    </source>
</reference>
<feature type="compositionally biased region" description="Basic and acidic residues" evidence="1">
    <location>
        <begin position="326"/>
        <end position="338"/>
    </location>
</feature>
<dbReference type="EMBL" id="JAMRXG010000006">
    <property type="protein sequence ID" value="MCM6774994.1"/>
    <property type="molecule type" value="Genomic_DNA"/>
</dbReference>
<feature type="compositionally biased region" description="Basic and acidic residues" evidence="1">
    <location>
        <begin position="307"/>
        <end position="316"/>
    </location>
</feature>
<proteinExistence type="predicted"/>
<dbReference type="Pfam" id="PF04233">
    <property type="entry name" value="Phage_Mu_F"/>
    <property type="match status" value="1"/>
</dbReference>
<evidence type="ECO:0000259" key="2">
    <source>
        <dbReference type="Pfam" id="PF04233"/>
    </source>
</evidence>
<evidence type="ECO:0000313" key="4">
    <source>
        <dbReference type="Proteomes" id="UP001139157"/>
    </source>
</evidence>
<keyword evidence="4" id="KW-1185">Reference proteome</keyword>
<dbReference type="RefSeq" id="WP_251912912.1">
    <property type="nucleotide sequence ID" value="NZ_JAMRXG010000006.1"/>
</dbReference>
<dbReference type="InterPro" id="IPR006528">
    <property type="entry name" value="Phage_head_morphogenesis_dom"/>
</dbReference>
<dbReference type="AlphaFoldDB" id="A0A9X2E738"/>
<dbReference type="Proteomes" id="UP001139157">
    <property type="component" value="Unassembled WGS sequence"/>
</dbReference>
<gene>
    <name evidence="3" type="ORF">NDR86_16075</name>
</gene>
<organism evidence="3 4">
    <name type="scientific">Nocardia pulmonis</name>
    <dbReference type="NCBI Taxonomy" id="2951408"/>
    <lineage>
        <taxon>Bacteria</taxon>
        <taxon>Bacillati</taxon>
        <taxon>Actinomycetota</taxon>
        <taxon>Actinomycetes</taxon>
        <taxon>Mycobacteriales</taxon>
        <taxon>Nocardiaceae</taxon>
        <taxon>Nocardia</taxon>
    </lineage>
</organism>
<protein>
    <submittedName>
        <fullName evidence="3">Phage head morphogenesis protein</fullName>
    </submittedName>
</protein>
<feature type="domain" description="Phage head morphogenesis" evidence="2">
    <location>
        <begin position="168"/>
        <end position="296"/>
    </location>
</feature>
<sequence length="778" mass="83726">MIPRSRHHALLTVLEAERRVKQLATECYRQWLPLARKAVLPTLTAAAEEPLPPPPQPEALALTQADWEAILAAVFLPGLAELMWEQMTAELAGLGVTAGDLITLLGELDIPVIPDGVDRPTRMPEPGEQQITPELVAAVPSVQAWTTNYLGAVNNRMVRTPDTAFAIIADELVDATREGESIREMHARIAAVLDIENLETFGGRRPSLVARTETAGALNAARLESARVMGEITGETLQKAWLATIDTRTRTTHFAADGQRVDLDGDFQLANGVKLRWPGDPEAPASEVCNCRCAIMILADDEELPAEDDRHTERGPGDATVRNRAGTREDEIERRREEEGVIRARDDPAGVGQINAAAPPPERIPTMRTFTAVLAHLGVPTDDDRLLDATMDLRFRDTPLPLRWQRQDVPAHGEAFTIGVIDTIGLDGTQVVATGHLLDTAEAAEAELQIRESVTRPSIDLADVDWELRDEDGNLITEDSEIADDTRLIMTVTSAIVTAATLVSIPAFGTTSITLDEALAENESIAAAAVLTASAPRFRPDPALFADPGFTAPTALHITDNGRVQGHLAVFDTCHVGISDRCVTPPRSVTGYAHFHTSAIECSTGHQLPVGRLTVGAGHADHALGARAAAEHYDNTATCWAYVRAGEDAHGIWVSGLLHPDATDAQVRDGLSAPLSGDWRSIGGHLELVAALSVNTPGFPVLRGRDDERGRSTVLVASLAPRPRARALDTSILRSVAIAAVREYRTSEARLRQARAVISDRRRAEAAALVAAVNNGKG</sequence>
<feature type="region of interest" description="Disordered" evidence="1">
    <location>
        <begin position="304"/>
        <end position="338"/>
    </location>
</feature>
<evidence type="ECO:0000313" key="3">
    <source>
        <dbReference type="EMBL" id="MCM6774994.1"/>
    </source>
</evidence>
<evidence type="ECO:0000256" key="1">
    <source>
        <dbReference type="SAM" id="MobiDB-lite"/>
    </source>
</evidence>
<name>A0A9X2E738_9NOCA</name>